<accession>A0A8S1HKP7</accession>
<keyword evidence="2" id="KW-0813">Transport</keyword>
<keyword evidence="7" id="KW-0406">Ion transport</keyword>
<feature type="region of interest" description="Disordered" evidence="11">
    <location>
        <begin position="352"/>
        <end position="461"/>
    </location>
</feature>
<evidence type="ECO:0000313" key="15">
    <source>
        <dbReference type="Proteomes" id="UP000835052"/>
    </source>
</evidence>
<dbReference type="GO" id="GO:0016020">
    <property type="term" value="C:membrane"/>
    <property type="evidence" value="ECO:0007669"/>
    <property type="project" value="InterPro"/>
</dbReference>
<keyword evidence="3 12" id="KW-0812">Transmembrane</keyword>
<evidence type="ECO:0000259" key="13">
    <source>
        <dbReference type="Pfam" id="PF01545"/>
    </source>
</evidence>
<comment type="caution">
    <text evidence="14">The sequence shown here is derived from an EMBL/GenBank/DDBJ whole genome shotgun (WGS) entry which is preliminary data.</text>
</comment>
<evidence type="ECO:0000256" key="6">
    <source>
        <dbReference type="ARBA" id="ARBA00023034"/>
    </source>
</evidence>
<proteinExistence type="predicted"/>
<sequence length="461" mass="50190">MLSISWLFTSLNHQQGKRGLAAAVACLACVGILAYCVSASHSIVLMSAMWITIFAFCSVLASLYSMSITNKPMDKFSYGLARVPVLAVFSTTVLAQLFSIFLSKESFEHLLAPDHHGTHDASAAHEHEAEAIGGWPYFFGAIASSVALLLSAYALKNQPFQHVLTAASSSSLQEHAADLSHAVCWAVPGLSRLLLPRINSMVLLAATSSFLLLLCEHFKHDFAWADPVCCLILSVAVFSTMWPLSTYTGMILLQTTPPHLINQIDRCISEASTVDGVLELKSGRFWQLDFNQLVGSVDVRVRRDADEQNVLALVTEKLSSVISVLTVQVVKDAAWSAQDQYSGGSVSSFSNFKETSHGHSHGGDGNCESDHGHDHHHDDGHGHSHDHGSHGHSHDNESHHNHNPQQILNNYNAPPPPQAYYQPVPTIPTAYQYPPQPVNDHGHSHGSHGSHGHSHDGVIYH</sequence>
<keyword evidence="15" id="KW-1185">Reference proteome</keyword>
<evidence type="ECO:0000313" key="14">
    <source>
        <dbReference type="EMBL" id="CAD6196564.1"/>
    </source>
</evidence>
<feature type="transmembrane region" description="Helical" evidence="12">
    <location>
        <begin position="198"/>
        <end position="215"/>
    </location>
</feature>
<dbReference type="PANTHER" id="PTHR46531:SF1">
    <property type="entry name" value="ZINC TRANSPORTER 6"/>
    <property type="match status" value="1"/>
</dbReference>
<evidence type="ECO:0000256" key="12">
    <source>
        <dbReference type="SAM" id="Phobius"/>
    </source>
</evidence>
<dbReference type="SUPFAM" id="SSF161111">
    <property type="entry name" value="Cation efflux protein transmembrane domain-like"/>
    <property type="match status" value="1"/>
</dbReference>
<dbReference type="InterPro" id="IPR058533">
    <property type="entry name" value="Cation_efflux_TM"/>
</dbReference>
<dbReference type="Gene3D" id="1.20.1510.10">
    <property type="entry name" value="Cation efflux protein transmembrane domain"/>
    <property type="match status" value="1"/>
</dbReference>
<evidence type="ECO:0000256" key="2">
    <source>
        <dbReference type="ARBA" id="ARBA00022448"/>
    </source>
</evidence>
<feature type="domain" description="Cation efflux protein transmembrane" evidence="13">
    <location>
        <begin position="21"/>
        <end position="253"/>
    </location>
</feature>
<dbReference type="GO" id="GO:0008324">
    <property type="term" value="F:monoatomic cation transmembrane transporter activity"/>
    <property type="evidence" value="ECO:0007669"/>
    <property type="project" value="InterPro"/>
</dbReference>
<feature type="transmembrane region" description="Helical" evidence="12">
    <location>
        <begin position="44"/>
        <end position="64"/>
    </location>
</feature>
<dbReference type="GO" id="GO:0005794">
    <property type="term" value="C:Golgi apparatus"/>
    <property type="evidence" value="ECO:0007669"/>
    <property type="project" value="UniProtKB-SubCell"/>
</dbReference>
<dbReference type="InterPro" id="IPR027469">
    <property type="entry name" value="Cation_efflux_TMD_sf"/>
</dbReference>
<keyword evidence="6" id="KW-0333">Golgi apparatus</keyword>
<evidence type="ECO:0000256" key="9">
    <source>
        <dbReference type="ARBA" id="ARBA00038600"/>
    </source>
</evidence>
<feature type="transmembrane region" description="Helical" evidence="12">
    <location>
        <begin position="84"/>
        <end position="102"/>
    </location>
</feature>
<evidence type="ECO:0000256" key="5">
    <source>
        <dbReference type="ARBA" id="ARBA00022989"/>
    </source>
</evidence>
<evidence type="ECO:0000256" key="8">
    <source>
        <dbReference type="ARBA" id="ARBA00023136"/>
    </source>
</evidence>
<dbReference type="OrthoDB" id="5382797at2759"/>
<comment type="function">
    <text evidence="10">Has probably no intrinsic transporter activity but together with SLC30A5 forms a functional zinc ion:proton antiporter heterodimer, mediating zinc entry into the lumen of organelles along the secretory pathway. As part of that zinc ion:proton antiporter, contributes to zinc ion homeostasis within the early secretory pathway and regulates the activation and folding of enzymes like alkaline phosphatases and enzymes involved in phosphatidylinositol glycan anchor biosynthesis.</text>
</comment>
<evidence type="ECO:0000256" key="4">
    <source>
        <dbReference type="ARBA" id="ARBA00022833"/>
    </source>
</evidence>
<organism evidence="14 15">
    <name type="scientific">Caenorhabditis auriculariae</name>
    <dbReference type="NCBI Taxonomy" id="2777116"/>
    <lineage>
        <taxon>Eukaryota</taxon>
        <taxon>Metazoa</taxon>
        <taxon>Ecdysozoa</taxon>
        <taxon>Nematoda</taxon>
        <taxon>Chromadorea</taxon>
        <taxon>Rhabditida</taxon>
        <taxon>Rhabditina</taxon>
        <taxon>Rhabditomorpha</taxon>
        <taxon>Rhabditoidea</taxon>
        <taxon>Rhabditidae</taxon>
        <taxon>Peloderinae</taxon>
        <taxon>Caenorhabditis</taxon>
    </lineage>
</organism>
<evidence type="ECO:0000256" key="1">
    <source>
        <dbReference type="ARBA" id="ARBA00004166"/>
    </source>
</evidence>
<gene>
    <name evidence="14" type="ORF">CAUJ_LOCUS12478</name>
</gene>
<comment type="subunit">
    <text evidence="9">Heterodimer with SLC30A5; form a functional zinc ion transmembrane transporter.</text>
</comment>
<keyword evidence="8 12" id="KW-0472">Membrane</keyword>
<keyword evidence="4" id="KW-0862">Zinc</keyword>
<feature type="transmembrane region" description="Helical" evidence="12">
    <location>
        <begin position="222"/>
        <end position="244"/>
    </location>
</feature>
<keyword evidence="5 12" id="KW-1133">Transmembrane helix</keyword>
<evidence type="ECO:0000256" key="11">
    <source>
        <dbReference type="SAM" id="MobiDB-lite"/>
    </source>
</evidence>
<name>A0A8S1HKP7_9PELO</name>
<dbReference type="Proteomes" id="UP000835052">
    <property type="component" value="Unassembled WGS sequence"/>
</dbReference>
<evidence type="ECO:0000256" key="7">
    <source>
        <dbReference type="ARBA" id="ARBA00023065"/>
    </source>
</evidence>
<dbReference type="Pfam" id="PF01545">
    <property type="entry name" value="Cation_efflux"/>
    <property type="match status" value="1"/>
</dbReference>
<dbReference type="InterPro" id="IPR052005">
    <property type="entry name" value="CDF_SLC30A"/>
</dbReference>
<feature type="transmembrane region" description="Helical" evidence="12">
    <location>
        <begin position="135"/>
        <end position="155"/>
    </location>
</feature>
<reference evidence="14" key="1">
    <citation type="submission" date="2020-10" db="EMBL/GenBank/DDBJ databases">
        <authorList>
            <person name="Kikuchi T."/>
        </authorList>
    </citation>
    <scope>NUCLEOTIDE SEQUENCE</scope>
    <source>
        <strain evidence="14">NKZ352</strain>
    </source>
</reference>
<comment type="subcellular location">
    <subcellularLocation>
        <location evidence="1">Golgi apparatus</location>
        <location evidence="1">trans-Golgi network membrane</location>
        <topology evidence="1">Multi-pass membrane protein</topology>
    </subcellularLocation>
</comment>
<evidence type="ECO:0000256" key="3">
    <source>
        <dbReference type="ARBA" id="ARBA00022692"/>
    </source>
</evidence>
<evidence type="ECO:0000256" key="10">
    <source>
        <dbReference type="ARBA" id="ARBA00045455"/>
    </source>
</evidence>
<dbReference type="GO" id="GO:0006829">
    <property type="term" value="P:zinc ion transport"/>
    <property type="evidence" value="ECO:0007669"/>
    <property type="project" value="TreeGrafter"/>
</dbReference>
<dbReference type="EMBL" id="CAJGYM010000075">
    <property type="protein sequence ID" value="CAD6196564.1"/>
    <property type="molecule type" value="Genomic_DNA"/>
</dbReference>
<feature type="compositionally biased region" description="Basic and acidic residues" evidence="11">
    <location>
        <begin position="368"/>
        <end position="400"/>
    </location>
</feature>
<feature type="transmembrane region" description="Helical" evidence="12">
    <location>
        <begin position="20"/>
        <end position="37"/>
    </location>
</feature>
<dbReference type="PANTHER" id="PTHR46531">
    <property type="entry name" value="ZINC TRANSPORTER 6"/>
    <property type="match status" value="1"/>
</dbReference>
<dbReference type="AlphaFoldDB" id="A0A8S1HKP7"/>
<protein>
    <recommendedName>
        <fullName evidence="13">Cation efflux protein transmembrane domain-containing protein</fullName>
    </recommendedName>
</protein>